<reference evidence="1" key="1">
    <citation type="journal article" date="2015" name="Nature">
        <title>Complex archaea that bridge the gap between prokaryotes and eukaryotes.</title>
        <authorList>
            <person name="Spang A."/>
            <person name="Saw J.H."/>
            <person name="Jorgensen S.L."/>
            <person name="Zaremba-Niedzwiedzka K."/>
            <person name="Martijn J."/>
            <person name="Lind A.E."/>
            <person name="van Eijk R."/>
            <person name="Schleper C."/>
            <person name="Guy L."/>
            <person name="Ettema T.J."/>
        </authorList>
    </citation>
    <scope>NUCLEOTIDE SEQUENCE</scope>
</reference>
<sequence>MKFQGGISLRGTLTLRHFRKGQLLSEQEISNTVTTIGRDQVAGLINGARASQFDTFQLGTSGSEAAIGDSSLKAVISAGSLAPAAFTASQLTTDTPNDTAYCVHSWASTGSYTVKEIAIATSASSARLLTRTTNFTAIGLSNGDSLTVYYKIDVD</sequence>
<comment type="caution">
    <text evidence="1">The sequence shown here is derived from an EMBL/GenBank/DDBJ whole genome shotgun (WGS) entry which is preliminary data.</text>
</comment>
<gene>
    <name evidence="1" type="ORF">LCGC14_3037950</name>
</gene>
<name>A0A0F8WQZ3_9ZZZZ</name>
<protein>
    <submittedName>
        <fullName evidence="1">Uncharacterized protein</fullName>
    </submittedName>
</protein>
<accession>A0A0F8WQZ3</accession>
<evidence type="ECO:0000313" key="1">
    <source>
        <dbReference type="EMBL" id="KKK59083.1"/>
    </source>
</evidence>
<organism evidence="1">
    <name type="scientific">marine sediment metagenome</name>
    <dbReference type="NCBI Taxonomy" id="412755"/>
    <lineage>
        <taxon>unclassified sequences</taxon>
        <taxon>metagenomes</taxon>
        <taxon>ecological metagenomes</taxon>
    </lineage>
</organism>
<dbReference type="EMBL" id="LAZR01063653">
    <property type="protein sequence ID" value="KKK59083.1"/>
    <property type="molecule type" value="Genomic_DNA"/>
</dbReference>
<dbReference type="AlphaFoldDB" id="A0A0F8WQZ3"/>
<proteinExistence type="predicted"/>